<sequence>MVGSIFQDQEFIVCQCDFSCFKMSFAIMRHEGRFYRGFGTSLMGTIPARALYMTALKLPRVMLGQSHGLRILLHTRSFGVVLVVVWGRRRNRIMVQSMVVVVVLGLSRATLVVQGLSAAMASGVSALNIK</sequence>
<feature type="transmembrane region" description="Helical" evidence="1">
    <location>
        <begin position="34"/>
        <end position="55"/>
    </location>
</feature>
<comment type="caution">
    <text evidence="2">The sequence shown here is derived from an EMBL/GenBank/DDBJ whole genome shotgun (WGS) entry which is preliminary data.</text>
</comment>
<dbReference type="PANTHER" id="PTHR46080:SF4">
    <property type="entry name" value="MITOCHONDRIAL CARRIER PROTEIN, EXPRESSED"/>
    <property type="match status" value="1"/>
</dbReference>
<accession>A0A7J6E009</accession>
<gene>
    <name evidence="2" type="ORF">F8388_024201</name>
</gene>
<proteinExistence type="predicted"/>
<keyword evidence="1" id="KW-1133">Transmembrane helix</keyword>
<reference evidence="2 3" key="1">
    <citation type="journal article" date="2020" name="bioRxiv">
        <title>Sequence and annotation of 42 cannabis genomes reveals extensive copy number variation in cannabinoid synthesis and pathogen resistance genes.</title>
        <authorList>
            <person name="Mckernan K.J."/>
            <person name="Helbert Y."/>
            <person name="Kane L.T."/>
            <person name="Ebling H."/>
            <person name="Zhang L."/>
            <person name="Liu B."/>
            <person name="Eaton Z."/>
            <person name="Mclaughlin S."/>
            <person name="Kingan S."/>
            <person name="Baybayan P."/>
            <person name="Concepcion G."/>
            <person name="Jordan M."/>
            <person name="Riva A."/>
            <person name="Barbazuk W."/>
            <person name="Harkins T."/>
        </authorList>
    </citation>
    <scope>NUCLEOTIDE SEQUENCE [LARGE SCALE GENOMIC DNA]</scope>
    <source>
        <strain evidence="3">cv. Jamaican Lion 4</strain>
        <tissue evidence="2">Leaf</tissue>
    </source>
</reference>
<evidence type="ECO:0000313" key="2">
    <source>
        <dbReference type="EMBL" id="KAF4351170.1"/>
    </source>
</evidence>
<feature type="transmembrane region" description="Helical" evidence="1">
    <location>
        <begin position="98"/>
        <end position="121"/>
    </location>
</feature>
<organism evidence="2 3">
    <name type="scientific">Cannabis sativa</name>
    <name type="common">Hemp</name>
    <name type="synonym">Marijuana</name>
    <dbReference type="NCBI Taxonomy" id="3483"/>
    <lineage>
        <taxon>Eukaryota</taxon>
        <taxon>Viridiplantae</taxon>
        <taxon>Streptophyta</taxon>
        <taxon>Embryophyta</taxon>
        <taxon>Tracheophyta</taxon>
        <taxon>Spermatophyta</taxon>
        <taxon>Magnoliopsida</taxon>
        <taxon>eudicotyledons</taxon>
        <taxon>Gunneridae</taxon>
        <taxon>Pentapetalae</taxon>
        <taxon>rosids</taxon>
        <taxon>fabids</taxon>
        <taxon>Rosales</taxon>
        <taxon>Cannabaceae</taxon>
        <taxon>Cannabis</taxon>
    </lineage>
</organism>
<keyword evidence="1" id="KW-0472">Membrane</keyword>
<feature type="transmembrane region" description="Helical" evidence="1">
    <location>
        <begin position="67"/>
        <end position="86"/>
    </location>
</feature>
<dbReference type="PANTHER" id="PTHR46080">
    <property type="entry name" value="MITOCHONDRIAL SUBSTRATE CARRIER FAMILY PROTEIN J"/>
    <property type="match status" value="1"/>
</dbReference>
<dbReference type="Proteomes" id="UP000525078">
    <property type="component" value="Unassembled WGS sequence"/>
</dbReference>
<evidence type="ECO:0000313" key="3">
    <source>
        <dbReference type="Proteomes" id="UP000525078"/>
    </source>
</evidence>
<name>A0A7J6E009_CANSA</name>
<keyword evidence="1" id="KW-0812">Transmembrane</keyword>
<evidence type="ECO:0000256" key="1">
    <source>
        <dbReference type="SAM" id="Phobius"/>
    </source>
</evidence>
<dbReference type="AlphaFoldDB" id="A0A7J6E009"/>
<protein>
    <submittedName>
        <fullName evidence="2">Uncharacterized protein</fullName>
    </submittedName>
</protein>
<dbReference type="EMBL" id="JAATIP010000345">
    <property type="protein sequence ID" value="KAF4351170.1"/>
    <property type="molecule type" value="Genomic_DNA"/>
</dbReference>